<dbReference type="HOGENOM" id="CLU_000445_70_50_12"/>
<evidence type="ECO:0000259" key="3">
    <source>
        <dbReference type="PROSITE" id="PS50887"/>
    </source>
</evidence>
<dbReference type="PROSITE" id="PS50887">
    <property type="entry name" value="GGDEF"/>
    <property type="match status" value="1"/>
</dbReference>
<dbReference type="Pfam" id="PF00563">
    <property type="entry name" value="EAL"/>
    <property type="match status" value="1"/>
</dbReference>
<dbReference type="PROSITE" id="PS50883">
    <property type="entry name" value="EAL"/>
    <property type="match status" value="1"/>
</dbReference>
<proteinExistence type="predicted"/>
<dbReference type="InterPro" id="IPR029787">
    <property type="entry name" value="Nucleotide_cyclase"/>
</dbReference>
<dbReference type="InterPro" id="IPR001633">
    <property type="entry name" value="EAL_dom"/>
</dbReference>
<feature type="coiled-coil region" evidence="1">
    <location>
        <begin position="53"/>
        <end position="80"/>
    </location>
</feature>
<evidence type="ECO:0000256" key="1">
    <source>
        <dbReference type="SAM" id="Coils"/>
    </source>
</evidence>
<dbReference type="SUPFAM" id="SSF55073">
    <property type="entry name" value="Nucleotide cyclase"/>
    <property type="match status" value="1"/>
</dbReference>
<dbReference type="PANTHER" id="PTHR33121">
    <property type="entry name" value="CYCLIC DI-GMP PHOSPHODIESTERASE PDEF"/>
    <property type="match status" value="1"/>
</dbReference>
<dbReference type="Pfam" id="PF00990">
    <property type="entry name" value="GGDEF"/>
    <property type="match status" value="1"/>
</dbReference>
<dbReference type="CDD" id="cd01948">
    <property type="entry name" value="EAL"/>
    <property type="match status" value="1"/>
</dbReference>
<dbReference type="SMART" id="SM00267">
    <property type="entry name" value="GGDEF"/>
    <property type="match status" value="1"/>
</dbReference>
<dbReference type="GO" id="GO:0071111">
    <property type="term" value="F:cyclic-guanylate-specific phosphodiesterase activity"/>
    <property type="evidence" value="ECO:0007669"/>
    <property type="project" value="InterPro"/>
</dbReference>
<dbReference type="EMBL" id="CP002903">
    <property type="protein sequence ID" value="AEJ62436.1"/>
    <property type="molecule type" value="Genomic_DNA"/>
</dbReference>
<evidence type="ECO:0000313" key="4">
    <source>
        <dbReference type="EMBL" id="AEJ62436.1"/>
    </source>
</evidence>
<dbReference type="AlphaFoldDB" id="G0GFN7"/>
<accession>G0GFN7</accession>
<dbReference type="InterPro" id="IPR035919">
    <property type="entry name" value="EAL_sf"/>
</dbReference>
<keyword evidence="5" id="KW-1185">Reference proteome</keyword>
<sequence length="530" mass="61390">MDPLTPLSILLLEGTMNDDRDDRPLLDRDDVPEDIKAELILFRKQNRILQSKLAYLIAQNKKLKDLLEKHKRAKEIAEYKLSIHPVTGLPNHYKMSQDLPFILRKSQDGHQVALFIVKLDRSYNMLSKTLKPTMTEWILYQTGMRIAHLVGKENHLYHTREDEFIVVTTTLTTEEEILALAREISQTVRRPHIFSGYHISIGSYIGIALYPDHGFNKHTLLHNADIAMEYAMEQNTPFEIFKEELRERVVERMDLQQFLIKSLEAQAILEIKKQFDLFFQPILTLEPAGEKRWRITRIDAEALIRWHHPTKGLLLPNKFIPVAEETGVIMLLGTWVLYTAADTLRDWEILESRKPLVSINISPVQFANTNLEESIAKVLESREIDTSHLMLELTENVVMQDPMESIKKMQRIREYGIKFALDDFGTGYSSLNYLKSFPISYLKLDKTFFKDTPENAYDRAIVRSVITLARELSLGVIAEGVETEAQCEFLLEEGCTTIQGFLFSRPRDSESFLHFVQNWLDKEVELPSTP</sequence>
<dbReference type="Gene3D" id="3.20.20.450">
    <property type="entry name" value="EAL domain"/>
    <property type="match status" value="1"/>
</dbReference>
<dbReference type="Gene3D" id="3.30.70.270">
    <property type="match status" value="1"/>
</dbReference>
<gene>
    <name evidence="4" type="ordered locus">Spith_2181</name>
</gene>
<dbReference type="KEGG" id="stq:Spith_2181"/>
<evidence type="ECO:0000313" key="5">
    <source>
        <dbReference type="Proteomes" id="UP000007254"/>
    </source>
</evidence>
<dbReference type="InterPro" id="IPR043128">
    <property type="entry name" value="Rev_trsase/Diguanyl_cyclase"/>
</dbReference>
<protein>
    <submittedName>
        <fullName evidence="4">Diguanylate cyclase/phosphodiesterase</fullName>
    </submittedName>
</protein>
<dbReference type="SMART" id="SM00052">
    <property type="entry name" value="EAL"/>
    <property type="match status" value="1"/>
</dbReference>
<dbReference type="STRING" id="869211.Spith_2181"/>
<evidence type="ECO:0000259" key="2">
    <source>
        <dbReference type="PROSITE" id="PS50883"/>
    </source>
</evidence>
<dbReference type="Proteomes" id="UP000007254">
    <property type="component" value="Chromosome"/>
</dbReference>
<feature type="domain" description="GGDEF" evidence="3">
    <location>
        <begin position="110"/>
        <end position="243"/>
    </location>
</feature>
<organism evidence="4 5">
    <name type="scientific">Winmispira thermophila (strain ATCC 700085 / DSM 6578 / Z-1203)</name>
    <name type="common">Spirochaeta thermophila</name>
    <dbReference type="NCBI Taxonomy" id="869211"/>
    <lineage>
        <taxon>Bacteria</taxon>
        <taxon>Pseudomonadati</taxon>
        <taxon>Spirochaetota</taxon>
        <taxon>Spirochaetia</taxon>
        <taxon>Winmispirales</taxon>
        <taxon>Winmispiraceae</taxon>
        <taxon>Winmispira</taxon>
    </lineage>
</organism>
<dbReference type="RefSeq" id="WP_014625747.1">
    <property type="nucleotide sequence ID" value="NC_017583.1"/>
</dbReference>
<dbReference type="PANTHER" id="PTHR33121:SF70">
    <property type="entry name" value="SIGNALING PROTEIN YKOW"/>
    <property type="match status" value="1"/>
</dbReference>
<dbReference type="InterPro" id="IPR050706">
    <property type="entry name" value="Cyclic-di-GMP_PDE-like"/>
</dbReference>
<dbReference type="SUPFAM" id="SSF141868">
    <property type="entry name" value="EAL domain-like"/>
    <property type="match status" value="1"/>
</dbReference>
<feature type="domain" description="EAL" evidence="2">
    <location>
        <begin position="257"/>
        <end position="520"/>
    </location>
</feature>
<name>G0GFN7_WINT7</name>
<reference evidence="4 5" key="1">
    <citation type="submission" date="2011-06" db="EMBL/GenBank/DDBJ databases">
        <title>The complete genome of Spirochaeta thermophila DSM 6578.</title>
        <authorList>
            <consortium name="US DOE Joint Genome Institute (JGI-PGF)"/>
            <person name="Lucas S."/>
            <person name="Lapidus A."/>
            <person name="Bruce D."/>
            <person name="Goodwin L."/>
            <person name="Pitluck S."/>
            <person name="Peters L."/>
            <person name="Kyrpides N."/>
            <person name="Mavromatis K."/>
            <person name="Ivanova N."/>
            <person name="Mikailova N."/>
            <person name="Pagani I."/>
            <person name="Chertkov O."/>
            <person name="Detter J.C."/>
            <person name="Tapia R."/>
            <person name="Han C."/>
            <person name="Land M."/>
            <person name="Hauser L."/>
            <person name="Markowitz V."/>
            <person name="Cheng J.-F."/>
            <person name="Hugenholtz P."/>
            <person name="Woyke T."/>
            <person name="Wu D."/>
            <person name="Spring S."/>
            <person name="Merkhoffer B."/>
            <person name="Schneider S."/>
            <person name="Klenk H.-P."/>
            <person name="Eisen J.A."/>
        </authorList>
    </citation>
    <scope>NUCLEOTIDE SEQUENCE [LARGE SCALE GENOMIC DNA]</scope>
    <source>
        <strain evidence="5">ATCC 700085 / DSM 6578 / Z-1203</strain>
    </source>
</reference>
<keyword evidence="1" id="KW-0175">Coiled coil</keyword>
<dbReference type="InterPro" id="IPR000160">
    <property type="entry name" value="GGDEF_dom"/>
</dbReference>
<dbReference type="OrthoDB" id="366324at2"/>